<protein>
    <recommendedName>
        <fullName evidence="3">Asl1-like glycosyl hydrolase catalytic domain-containing protein</fullName>
    </recommendedName>
</protein>
<feature type="signal peptide" evidence="2">
    <location>
        <begin position="1"/>
        <end position="23"/>
    </location>
</feature>
<dbReference type="InterPro" id="IPR053183">
    <property type="entry name" value="ASL1"/>
</dbReference>
<dbReference type="Pfam" id="PF11790">
    <property type="entry name" value="Glyco_hydro_cc"/>
    <property type="match status" value="1"/>
</dbReference>
<feature type="region of interest" description="Disordered" evidence="1">
    <location>
        <begin position="68"/>
        <end position="98"/>
    </location>
</feature>
<dbReference type="PANTHER" id="PTHR34154:SF14">
    <property type="entry name" value="ASL1-LIKE GLYCOSYL HYDROLASE CATALYTIC DOMAIN-CONTAINING PROTEIN"/>
    <property type="match status" value="1"/>
</dbReference>
<name>A0A8H5G701_9AGAR</name>
<dbReference type="Proteomes" id="UP000559027">
    <property type="component" value="Unassembled WGS sequence"/>
</dbReference>
<evidence type="ECO:0000259" key="3">
    <source>
        <dbReference type="Pfam" id="PF11790"/>
    </source>
</evidence>
<dbReference type="OrthoDB" id="5959761at2759"/>
<dbReference type="InterPro" id="IPR017853">
    <property type="entry name" value="GH"/>
</dbReference>
<dbReference type="AlphaFoldDB" id="A0A8H5G701"/>
<comment type="caution">
    <text evidence="4">The sequence shown here is derived from an EMBL/GenBank/DDBJ whole genome shotgun (WGS) entry which is preliminary data.</text>
</comment>
<evidence type="ECO:0000256" key="2">
    <source>
        <dbReference type="SAM" id="SignalP"/>
    </source>
</evidence>
<feature type="domain" description="Asl1-like glycosyl hydrolase catalytic" evidence="3">
    <location>
        <begin position="152"/>
        <end position="376"/>
    </location>
</feature>
<reference evidence="4 5" key="1">
    <citation type="journal article" date="2020" name="ISME J.">
        <title>Uncovering the hidden diversity of litter-decomposition mechanisms in mushroom-forming fungi.</title>
        <authorList>
            <person name="Floudas D."/>
            <person name="Bentzer J."/>
            <person name="Ahren D."/>
            <person name="Johansson T."/>
            <person name="Persson P."/>
            <person name="Tunlid A."/>
        </authorList>
    </citation>
    <scope>NUCLEOTIDE SEQUENCE [LARGE SCALE GENOMIC DNA]</scope>
    <source>
        <strain evidence="4 5">CBS 146.42</strain>
    </source>
</reference>
<gene>
    <name evidence="4" type="ORF">D9756_003222</name>
</gene>
<accession>A0A8H5G701</accession>
<evidence type="ECO:0000256" key="1">
    <source>
        <dbReference type="SAM" id="MobiDB-lite"/>
    </source>
</evidence>
<evidence type="ECO:0000313" key="5">
    <source>
        <dbReference type="Proteomes" id="UP000559027"/>
    </source>
</evidence>
<dbReference type="InterPro" id="IPR024655">
    <property type="entry name" value="Asl1_glyco_hydro_catalytic"/>
</dbReference>
<dbReference type="PANTHER" id="PTHR34154">
    <property type="entry name" value="ALKALI-SENSITIVE LINKAGE PROTEIN 1"/>
    <property type="match status" value="1"/>
</dbReference>
<keyword evidence="5" id="KW-1185">Reference proteome</keyword>
<feature type="compositionally biased region" description="Polar residues" evidence="1">
    <location>
        <begin position="68"/>
        <end position="77"/>
    </location>
</feature>
<evidence type="ECO:0000313" key="4">
    <source>
        <dbReference type="EMBL" id="KAF5359471.1"/>
    </source>
</evidence>
<organism evidence="4 5">
    <name type="scientific">Leucocoprinus leucothites</name>
    <dbReference type="NCBI Taxonomy" id="201217"/>
    <lineage>
        <taxon>Eukaryota</taxon>
        <taxon>Fungi</taxon>
        <taxon>Dikarya</taxon>
        <taxon>Basidiomycota</taxon>
        <taxon>Agaricomycotina</taxon>
        <taxon>Agaricomycetes</taxon>
        <taxon>Agaricomycetidae</taxon>
        <taxon>Agaricales</taxon>
        <taxon>Agaricineae</taxon>
        <taxon>Agaricaceae</taxon>
        <taxon>Leucocoprinus</taxon>
    </lineage>
</organism>
<dbReference type="GO" id="GO:0009277">
    <property type="term" value="C:fungal-type cell wall"/>
    <property type="evidence" value="ECO:0007669"/>
    <property type="project" value="TreeGrafter"/>
</dbReference>
<dbReference type="SUPFAM" id="SSF51445">
    <property type="entry name" value="(Trans)glycosidases"/>
    <property type="match status" value="1"/>
</dbReference>
<keyword evidence="2" id="KW-0732">Signal</keyword>
<dbReference type="GO" id="GO:0071966">
    <property type="term" value="P:fungal-type cell wall polysaccharide metabolic process"/>
    <property type="evidence" value="ECO:0007669"/>
    <property type="project" value="TreeGrafter"/>
</dbReference>
<feature type="chain" id="PRO_5034447820" description="Asl1-like glycosyl hydrolase catalytic domain-containing protein" evidence="2">
    <location>
        <begin position="24"/>
        <end position="384"/>
    </location>
</feature>
<proteinExistence type="predicted"/>
<feature type="compositionally biased region" description="Low complexity" evidence="1">
    <location>
        <begin position="78"/>
        <end position="97"/>
    </location>
</feature>
<sequence>MVAFKRCFLAFITLVSSAGPTLAIHADVQHYPTHAHIAHNRRNLCRPRLSDSSQEPDLSETVAINATTTHVEPTPNHSSLLSSPSSNSNSDAESSASIAFSPDTGDLASSSFSSSLTSLRTLTTSTTASTSLSLIPNGIKAGVAGGDAYSILRDHIGWWYDWSANPSKPGKPIAVPMLWGSGHADATDAQRLKEFQRLSSSSSSSSHPRYALGYEEPDCKSGGGSSGMSVEQGVGEWEALIAPLKRRGTMIGSPSMCKQADETWLKEFASKISTPWDFTAIHVNKNNLDGVKKDIDHYWKTYGKPIWVTEFACVNDHNAFTPCTNQGQINSFIHQVVDYFEHDSRVYAYAFSNGEGLGTVWPMMRKGVFSESGKAYLAAISKYH</sequence>
<dbReference type="EMBL" id="JAACJO010000004">
    <property type="protein sequence ID" value="KAF5359471.1"/>
    <property type="molecule type" value="Genomic_DNA"/>
</dbReference>